<accession>A0A0A1MVS1</accession>
<proteinExistence type="predicted"/>
<dbReference type="OMA" id="DFCEKAA"/>
<dbReference type="Proteomes" id="UP000242381">
    <property type="component" value="Unassembled WGS sequence"/>
</dbReference>
<feature type="chain" id="PRO_5030003858" evidence="1">
    <location>
        <begin position="22"/>
        <end position="234"/>
    </location>
</feature>
<evidence type="ECO:0000256" key="1">
    <source>
        <dbReference type="SAM" id="SignalP"/>
    </source>
</evidence>
<organism evidence="2 3">
    <name type="scientific">Rhizopus microsporus</name>
    <dbReference type="NCBI Taxonomy" id="58291"/>
    <lineage>
        <taxon>Eukaryota</taxon>
        <taxon>Fungi</taxon>
        <taxon>Fungi incertae sedis</taxon>
        <taxon>Mucoromycota</taxon>
        <taxon>Mucoromycotina</taxon>
        <taxon>Mucoromycetes</taxon>
        <taxon>Mucorales</taxon>
        <taxon>Mucorineae</taxon>
        <taxon>Rhizopodaceae</taxon>
        <taxon>Rhizopus</taxon>
    </lineage>
</organism>
<reference evidence="2 3" key="1">
    <citation type="journal article" date="2016" name="Proc. Natl. Acad. Sci. U.S.A.">
        <title>Lipid metabolic changes in an early divergent fungus govern the establishment of a mutualistic symbiosis with endobacteria.</title>
        <authorList>
            <person name="Lastovetsky O.A."/>
            <person name="Gaspar M.L."/>
            <person name="Mondo S.J."/>
            <person name="LaButti K.M."/>
            <person name="Sandor L."/>
            <person name="Grigoriev I.V."/>
            <person name="Henry S.A."/>
            <person name="Pawlowska T.E."/>
        </authorList>
    </citation>
    <scope>NUCLEOTIDE SEQUENCE [LARGE SCALE GENOMIC DNA]</scope>
    <source>
        <strain evidence="2 3">ATCC 11559</strain>
    </source>
</reference>
<dbReference type="AlphaFoldDB" id="A0A0A1MVS1"/>
<protein>
    <submittedName>
        <fullName evidence="2">Uncharacterized protein</fullName>
    </submittedName>
</protein>
<dbReference type="EMBL" id="KV921542">
    <property type="protein sequence ID" value="ORE13370.1"/>
    <property type="molecule type" value="Genomic_DNA"/>
</dbReference>
<evidence type="ECO:0000313" key="3">
    <source>
        <dbReference type="Proteomes" id="UP000242381"/>
    </source>
</evidence>
<keyword evidence="1" id="KW-0732">Signal</keyword>
<feature type="signal peptide" evidence="1">
    <location>
        <begin position="1"/>
        <end position="21"/>
    </location>
</feature>
<name>A0A0A1MVS1_RHIZD</name>
<dbReference type="PROSITE" id="PS51257">
    <property type="entry name" value="PROKAR_LIPOPROTEIN"/>
    <property type="match status" value="1"/>
</dbReference>
<dbReference type="VEuPathDB" id="FungiDB:BCV72DRAFT_228375"/>
<sequence length="234" mass="25346">MKFQFATLLLLTITFACNVFANSVTAASSLMPRHYKYPVKANDALIAKVMASVEAQVYTKVLAKVTANFAEELSASLDIKASLLGGAVQIDDLHIKAIQKAAVKKLKAELDAELKAQVKAKVFKEIEVLLRKKCGHKSLTEKQLLKILIDVEAKLKQSLKVELPKIGVSLKLKAKEQIEVTLKNLKVDIPLIAKISVNASINEKAAIDSCISVGVKACAKLNATESAKLIIKGL</sequence>
<evidence type="ECO:0000313" key="2">
    <source>
        <dbReference type="EMBL" id="ORE13370.1"/>
    </source>
</evidence>
<gene>
    <name evidence="2" type="ORF">BCV71DRAFT_294278</name>
</gene>